<evidence type="ECO:0000313" key="2">
    <source>
        <dbReference type="Proteomes" id="UP000284024"/>
    </source>
</evidence>
<evidence type="ECO:0000313" key="1">
    <source>
        <dbReference type="EMBL" id="RHH16760.1"/>
    </source>
</evidence>
<reference evidence="1 2" key="1">
    <citation type="submission" date="2018-08" db="EMBL/GenBank/DDBJ databases">
        <title>A genome reference for cultivated species of the human gut microbiota.</title>
        <authorList>
            <person name="Zou Y."/>
            <person name="Xue W."/>
            <person name="Luo G."/>
        </authorList>
    </citation>
    <scope>NUCLEOTIDE SEQUENCE [LARGE SCALE GENOMIC DNA]</scope>
    <source>
        <strain evidence="1 2">AM18-2AC</strain>
    </source>
</reference>
<accession>A0A414VZ44</accession>
<organism evidence="1 2">
    <name type="scientific">Blautia obeum</name>
    <dbReference type="NCBI Taxonomy" id="40520"/>
    <lineage>
        <taxon>Bacteria</taxon>
        <taxon>Bacillati</taxon>
        <taxon>Bacillota</taxon>
        <taxon>Clostridia</taxon>
        <taxon>Lachnospirales</taxon>
        <taxon>Lachnospiraceae</taxon>
        <taxon>Blautia</taxon>
    </lineage>
</organism>
<gene>
    <name evidence="1" type="ORF">DW222_14595</name>
</gene>
<dbReference type="AlphaFoldDB" id="A0A414VZ44"/>
<dbReference type="EMBL" id="QRJH01000008">
    <property type="protein sequence ID" value="RHH16760.1"/>
    <property type="molecule type" value="Genomic_DNA"/>
</dbReference>
<proteinExistence type="predicted"/>
<dbReference type="Pfam" id="PF07275">
    <property type="entry name" value="ArdA"/>
    <property type="match status" value="1"/>
</dbReference>
<dbReference type="Proteomes" id="UP000284024">
    <property type="component" value="Unassembled WGS sequence"/>
</dbReference>
<name>A0A414VZ44_9FIRM</name>
<protein>
    <recommendedName>
        <fullName evidence="3">Antirestriction protein (ArdA)</fullName>
    </recommendedName>
</protein>
<comment type="caution">
    <text evidence="1">The sequence shown here is derived from an EMBL/GenBank/DDBJ whole genome shotgun (WGS) entry which is preliminary data.</text>
</comment>
<sequence length="197" mass="22332">MQDNSSDYIFEAYITNTAAYDSGERDNAGTWLYFPANAEEITAAFTEIGLPISATPDMYFFDDYVSDVPGLRLALPRYAHVDDLAMLAQELSDLPDHEFNKLLAVQETPLRLTDFEQFKEYPHNFDYFILIPGMNSDEALGATSSMRAAWWKCRRRGKPALTRRHLGARCGKRTTDFSRIRGMSSYPGMNGSGKSLW</sequence>
<dbReference type="InterPro" id="IPR009899">
    <property type="entry name" value="ArdA"/>
</dbReference>
<evidence type="ECO:0008006" key="3">
    <source>
        <dbReference type="Google" id="ProtNLM"/>
    </source>
</evidence>
<dbReference type="RefSeq" id="WP_118035155.1">
    <property type="nucleotide sequence ID" value="NZ_JAQDEF010000018.1"/>
</dbReference>